<name>A0A820FCQ2_9BILA</name>
<evidence type="ECO:0000313" key="2">
    <source>
        <dbReference type="EMBL" id="CAF4261912.1"/>
    </source>
</evidence>
<accession>A0A820FCQ2</accession>
<dbReference type="EMBL" id="CAJOBB010011507">
    <property type="protein sequence ID" value="CAF4261912.1"/>
    <property type="molecule type" value="Genomic_DNA"/>
</dbReference>
<evidence type="ECO:0000313" key="3">
    <source>
        <dbReference type="Proteomes" id="UP000663868"/>
    </source>
</evidence>
<feature type="non-terminal residue" evidence="2">
    <location>
        <position position="65"/>
    </location>
</feature>
<organism evidence="2 3">
    <name type="scientific">Adineta steineri</name>
    <dbReference type="NCBI Taxonomy" id="433720"/>
    <lineage>
        <taxon>Eukaryota</taxon>
        <taxon>Metazoa</taxon>
        <taxon>Spiralia</taxon>
        <taxon>Gnathifera</taxon>
        <taxon>Rotifera</taxon>
        <taxon>Eurotatoria</taxon>
        <taxon>Bdelloidea</taxon>
        <taxon>Adinetida</taxon>
        <taxon>Adinetidae</taxon>
        <taxon>Adineta</taxon>
    </lineage>
</organism>
<proteinExistence type="predicted"/>
<protein>
    <submittedName>
        <fullName evidence="2">Uncharacterized protein</fullName>
    </submittedName>
</protein>
<reference evidence="2" key="1">
    <citation type="submission" date="2021-02" db="EMBL/GenBank/DDBJ databases">
        <authorList>
            <person name="Nowell W R."/>
        </authorList>
    </citation>
    <scope>NUCLEOTIDE SEQUENCE</scope>
</reference>
<sequence length="65" mass="7518">MKNVLYKYKTPTSDHPNQHKLISLQFGIHSKQRIAIKSTTINTTGSAQQQQQQRHEQKTNAQLIM</sequence>
<dbReference type="AlphaFoldDB" id="A0A820FCQ2"/>
<feature type="region of interest" description="Disordered" evidence="1">
    <location>
        <begin position="41"/>
        <end position="65"/>
    </location>
</feature>
<evidence type="ECO:0000256" key="1">
    <source>
        <dbReference type="SAM" id="MobiDB-lite"/>
    </source>
</evidence>
<gene>
    <name evidence="2" type="ORF">KXQ929_LOCUS43391</name>
</gene>
<comment type="caution">
    <text evidence="2">The sequence shown here is derived from an EMBL/GenBank/DDBJ whole genome shotgun (WGS) entry which is preliminary data.</text>
</comment>
<dbReference type="Proteomes" id="UP000663868">
    <property type="component" value="Unassembled WGS sequence"/>
</dbReference>